<comment type="caution">
    <text evidence="3">The sequence shown here is derived from an EMBL/GenBank/DDBJ whole genome shotgun (WGS) entry which is preliminary data.</text>
</comment>
<keyword evidence="4" id="KW-1185">Reference proteome</keyword>
<dbReference type="InterPro" id="IPR006464">
    <property type="entry name" value="AcTrfase_RimI/Ard1"/>
</dbReference>
<dbReference type="Gene3D" id="3.40.630.30">
    <property type="match status" value="1"/>
</dbReference>
<comment type="subcellular location">
    <subcellularLocation>
        <location evidence="1">Cytoplasm</location>
    </subcellularLocation>
</comment>
<evidence type="ECO:0000259" key="2">
    <source>
        <dbReference type="PROSITE" id="PS51186"/>
    </source>
</evidence>
<dbReference type="OrthoDB" id="529907at2"/>
<keyword evidence="1" id="KW-0963">Cytoplasm</keyword>
<dbReference type="GO" id="GO:0008999">
    <property type="term" value="F:protein-N-terminal-alanine acetyltransferase activity"/>
    <property type="evidence" value="ECO:0007669"/>
    <property type="project" value="UniProtKB-EC"/>
</dbReference>
<comment type="similarity">
    <text evidence="1">Belongs to the acetyltransferase family. RimI subfamily.</text>
</comment>
<dbReference type="InterPro" id="IPR016181">
    <property type="entry name" value="Acyl_CoA_acyltransferase"/>
</dbReference>
<sequence length="147" mass="16816">MGEGGAPVLRPMQRSDLDAVMEIERVSFETPWSRWSYAAELKSPFSTYLVLELEGRLAGYIGAKRIADELHIMTVAVRPDCRRQGWARRLLRAVLEANPGVVRVHLEVRRGNYPARRLYESLGFEPVGVRPRYYEGREDAILMSLNL</sequence>
<dbReference type="EMBL" id="SKBU01000023">
    <property type="protein sequence ID" value="TCJ15680.1"/>
    <property type="molecule type" value="Genomic_DNA"/>
</dbReference>
<dbReference type="InterPro" id="IPR000182">
    <property type="entry name" value="GNAT_dom"/>
</dbReference>
<accession>A0A4R1BEX3</accession>
<evidence type="ECO:0000313" key="4">
    <source>
        <dbReference type="Proteomes" id="UP000295244"/>
    </source>
</evidence>
<name>A0A4R1BEX3_9ACTN</name>
<dbReference type="PROSITE" id="PS51186">
    <property type="entry name" value="GNAT"/>
    <property type="match status" value="1"/>
</dbReference>
<dbReference type="InterPro" id="IPR050276">
    <property type="entry name" value="MshD_Acetyltransferase"/>
</dbReference>
<gene>
    <name evidence="3" type="primary">rimI</name>
    <name evidence="3" type="ORF">E0L93_12575</name>
</gene>
<dbReference type="NCBIfam" id="TIGR01575">
    <property type="entry name" value="rimI"/>
    <property type="match status" value="1"/>
</dbReference>
<proteinExistence type="inferred from homology"/>
<evidence type="ECO:0000256" key="1">
    <source>
        <dbReference type="RuleBase" id="RU363094"/>
    </source>
</evidence>
<dbReference type="Pfam" id="PF00583">
    <property type="entry name" value="Acetyltransf_1"/>
    <property type="match status" value="1"/>
</dbReference>
<reference evidence="3 4" key="1">
    <citation type="submission" date="2019-03" db="EMBL/GenBank/DDBJ databases">
        <title>Whole genome sequence of a novel Rubrobacter taiwanensis strain, isolated from Yellowstone National Park.</title>
        <authorList>
            <person name="Freed S."/>
            <person name="Ramaley R.F."/>
            <person name="Kyndt J.A."/>
        </authorList>
    </citation>
    <scope>NUCLEOTIDE SEQUENCE [LARGE SCALE GENOMIC DNA]</scope>
    <source>
        <strain evidence="3 4">Yellowstone</strain>
    </source>
</reference>
<comment type="function">
    <text evidence="1">Acetylates the N-terminal alanine of ribosomal protein bS18.</text>
</comment>
<dbReference type="GO" id="GO:0005737">
    <property type="term" value="C:cytoplasm"/>
    <property type="evidence" value="ECO:0007669"/>
    <property type="project" value="UniProtKB-SubCell"/>
</dbReference>
<dbReference type="Proteomes" id="UP000295244">
    <property type="component" value="Unassembled WGS sequence"/>
</dbReference>
<organism evidence="3 4">
    <name type="scientific">Rubrobacter taiwanensis</name>
    <dbReference type="NCBI Taxonomy" id="185139"/>
    <lineage>
        <taxon>Bacteria</taxon>
        <taxon>Bacillati</taxon>
        <taxon>Actinomycetota</taxon>
        <taxon>Rubrobacteria</taxon>
        <taxon>Rubrobacterales</taxon>
        <taxon>Rubrobacteraceae</taxon>
        <taxon>Rubrobacter</taxon>
    </lineage>
</organism>
<dbReference type="SUPFAM" id="SSF55729">
    <property type="entry name" value="Acyl-CoA N-acyltransferases (Nat)"/>
    <property type="match status" value="1"/>
</dbReference>
<dbReference type="CDD" id="cd04301">
    <property type="entry name" value="NAT_SF"/>
    <property type="match status" value="1"/>
</dbReference>
<feature type="domain" description="N-acetyltransferase" evidence="2">
    <location>
        <begin position="7"/>
        <end position="147"/>
    </location>
</feature>
<dbReference type="AlphaFoldDB" id="A0A4R1BEX3"/>
<evidence type="ECO:0000313" key="3">
    <source>
        <dbReference type="EMBL" id="TCJ15680.1"/>
    </source>
</evidence>
<protein>
    <recommendedName>
        <fullName evidence="1">[Ribosomal protein bS18]-alanine N-acetyltransferase</fullName>
        <ecNumber evidence="1">2.3.1.266</ecNumber>
    </recommendedName>
</protein>
<dbReference type="EC" id="2.3.1.266" evidence="1"/>
<keyword evidence="3" id="KW-0808">Transferase</keyword>
<dbReference type="PANTHER" id="PTHR43617:SF20">
    <property type="entry name" value="N-ALPHA-ACETYLTRANSFERASE RIMI"/>
    <property type="match status" value="1"/>
</dbReference>
<dbReference type="PANTHER" id="PTHR43617">
    <property type="entry name" value="L-AMINO ACID N-ACETYLTRANSFERASE"/>
    <property type="match status" value="1"/>
</dbReference>
<comment type="catalytic activity">
    <reaction evidence="1">
        <text>N-terminal L-alanyl-[ribosomal protein bS18] + acetyl-CoA = N-terminal N(alpha)-acetyl-L-alanyl-[ribosomal protein bS18] + CoA + H(+)</text>
        <dbReference type="Rhea" id="RHEA:43756"/>
        <dbReference type="Rhea" id="RHEA-COMP:10676"/>
        <dbReference type="Rhea" id="RHEA-COMP:10677"/>
        <dbReference type="ChEBI" id="CHEBI:15378"/>
        <dbReference type="ChEBI" id="CHEBI:57287"/>
        <dbReference type="ChEBI" id="CHEBI:57288"/>
        <dbReference type="ChEBI" id="CHEBI:64718"/>
        <dbReference type="ChEBI" id="CHEBI:83683"/>
        <dbReference type="EC" id="2.3.1.266"/>
    </reaction>
</comment>